<dbReference type="EMBL" id="FOGK01000001">
    <property type="protein sequence ID" value="SER08437.1"/>
    <property type="molecule type" value="Genomic_DNA"/>
</dbReference>
<comment type="caution">
    <text evidence="1">The sequence shown here is derived from an EMBL/GenBank/DDBJ whole genome shotgun (WGS) entry which is preliminary data.</text>
</comment>
<dbReference type="PATRIC" id="fig|319653.3.peg.1787"/>
<evidence type="ECO:0000313" key="1">
    <source>
        <dbReference type="EMBL" id="KRN83045.1"/>
    </source>
</evidence>
<dbReference type="EMBL" id="JQBY01000005">
    <property type="protein sequence ID" value="KRN83045.1"/>
    <property type="molecule type" value="Genomic_DNA"/>
</dbReference>
<organism evidence="1 3">
    <name type="scientific">Pediococcus ethanolidurans</name>
    <dbReference type="NCBI Taxonomy" id="319653"/>
    <lineage>
        <taxon>Bacteria</taxon>
        <taxon>Bacillati</taxon>
        <taxon>Bacillota</taxon>
        <taxon>Bacilli</taxon>
        <taxon>Lactobacillales</taxon>
        <taxon>Lactobacillaceae</taxon>
        <taxon>Pediococcus</taxon>
    </lineage>
</organism>
<keyword evidence="4" id="KW-1185">Reference proteome</keyword>
<dbReference type="OrthoDB" id="2881498at2"/>
<dbReference type="Proteomes" id="UP000051749">
    <property type="component" value="Unassembled WGS sequence"/>
</dbReference>
<reference evidence="2 4" key="2">
    <citation type="submission" date="2016-10" db="EMBL/GenBank/DDBJ databases">
        <authorList>
            <person name="Varghese N."/>
            <person name="Submissions S."/>
        </authorList>
    </citation>
    <scope>NUCLEOTIDE SEQUENCE [LARGE SCALE GENOMIC DNA]</scope>
    <source>
        <strain evidence="2 4">CGMCC 1.3889</strain>
    </source>
</reference>
<dbReference type="GeneID" id="76043133"/>
<evidence type="ECO:0000313" key="4">
    <source>
        <dbReference type="Proteomes" id="UP000182818"/>
    </source>
</evidence>
<name>A0A0R2K6V7_9LACO</name>
<protein>
    <submittedName>
        <fullName evidence="1">Uncharacterized protein</fullName>
    </submittedName>
</protein>
<accession>A0A0R2K6V7</accession>
<dbReference type="AlphaFoldDB" id="A0A0R2K6V7"/>
<dbReference type="Proteomes" id="UP000182818">
    <property type="component" value="Unassembled WGS sequence"/>
</dbReference>
<sequence length="73" mass="8215">MIAVNSPQKQDDITKLLTEYDGEFKYEFVKKTGMKLEFKVTPDNDLDAAAKTAKGLIKGEKWGSVLFFQVVAE</sequence>
<reference evidence="1 3" key="1">
    <citation type="journal article" date="2015" name="Genome Announc.">
        <title>Expanding the biotechnology potential of lactobacilli through comparative genomics of 213 strains and associated genera.</title>
        <authorList>
            <person name="Sun Z."/>
            <person name="Harris H.M."/>
            <person name="McCann A."/>
            <person name="Guo C."/>
            <person name="Argimon S."/>
            <person name="Zhang W."/>
            <person name="Yang X."/>
            <person name="Jeffery I.B."/>
            <person name="Cooney J.C."/>
            <person name="Kagawa T.F."/>
            <person name="Liu W."/>
            <person name="Song Y."/>
            <person name="Salvetti E."/>
            <person name="Wrobel A."/>
            <person name="Rasinkangas P."/>
            <person name="Parkhill J."/>
            <person name="Rea M.C."/>
            <person name="O'Sullivan O."/>
            <person name="Ritari J."/>
            <person name="Douillard F.P."/>
            <person name="Paul Ross R."/>
            <person name="Yang R."/>
            <person name="Briner A.E."/>
            <person name="Felis G.E."/>
            <person name="de Vos W.M."/>
            <person name="Barrangou R."/>
            <person name="Klaenhammer T.R."/>
            <person name="Caufield P.W."/>
            <person name="Cui Y."/>
            <person name="Zhang H."/>
            <person name="O'Toole P.W."/>
        </authorList>
    </citation>
    <scope>NUCLEOTIDE SEQUENCE [LARGE SCALE GENOMIC DNA]</scope>
    <source>
        <strain evidence="1 3">DSM 22301</strain>
    </source>
</reference>
<proteinExistence type="predicted"/>
<gene>
    <name evidence="1" type="ORF">IV87_GL001756</name>
    <name evidence="2" type="ORF">SAMN04487973_101250</name>
</gene>
<dbReference type="RefSeq" id="WP_057805484.1">
    <property type="nucleotide sequence ID" value="NZ_BJYP01000003.1"/>
</dbReference>
<evidence type="ECO:0000313" key="3">
    <source>
        <dbReference type="Proteomes" id="UP000051749"/>
    </source>
</evidence>
<evidence type="ECO:0000313" key="2">
    <source>
        <dbReference type="EMBL" id="SER08437.1"/>
    </source>
</evidence>